<evidence type="ECO:0000256" key="1">
    <source>
        <dbReference type="ARBA" id="ARBA00022833"/>
    </source>
</evidence>
<evidence type="ECO:0000313" key="4">
    <source>
        <dbReference type="Proteomes" id="UP000555552"/>
    </source>
</evidence>
<dbReference type="GO" id="GO:0016811">
    <property type="term" value="F:hydrolase activity, acting on carbon-nitrogen (but not peptide) bonds, in linear amides"/>
    <property type="evidence" value="ECO:0007669"/>
    <property type="project" value="TreeGrafter"/>
</dbReference>
<dbReference type="InterPro" id="IPR024078">
    <property type="entry name" value="LmbE-like_dom_sf"/>
</dbReference>
<sequence length="276" mass="29329">MTLRGGPFRRSPGAAPGAALDRGGVTEQAGRVTSTQRPQPPLPWLPEDFGTALAVAAHPDDLEYGAAAAVARWTDQGRQVAYLLLTRGEAGIDTVPPEESAPLREREQRAACAAVGADDVDFAGLPDGVLQPDLAVRRAIARAVRRVRPEVVVANASRDWGGVPDQADHRALAAVLVDAVRDAGNRWVFRELLDEGLEPWGGVREVVHVMDAEPTHAVDTTATLDRGMASLRAHQTYWEVLGSSPEEMLRAGAAEAGARQGVGTAVLVRRQVLQAG</sequence>
<dbReference type="Gene3D" id="3.40.50.10320">
    <property type="entry name" value="LmbE-like"/>
    <property type="match status" value="1"/>
</dbReference>
<proteinExistence type="predicted"/>
<comment type="caution">
    <text evidence="3">The sequence shown here is derived from an EMBL/GenBank/DDBJ whole genome shotgun (WGS) entry which is preliminary data.</text>
</comment>
<evidence type="ECO:0000313" key="3">
    <source>
        <dbReference type="EMBL" id="NNH23570.1"/>
    </source>
</evidence>
<dbReference type="Pfam" id="PF02585">
    <property type="entry name" value="PIG-L"/>
    <property type="match status" value="1"/>
</dbReference>
<dbReference type="EMBL" id="JABEMA010000162">
    <property type="protein sequence ID" value="NNH23570.1"/>
    <property type="molecule type" value="Genomic_DNA"/>
</dbReference>
<dbReference type="GO" id="GO:0016137">
    <property type="term" value="P:glycoside metabolic process"/>
    <property type="evidence" value="ECO:0007669"/>
    <property type="project" value="UniProtKB-ARBA"/>
</dbReference>
<accession>A0A849BK46</accession>
<keyword evidence="1" id="KW-0862">Zinc</keyword>
<protein>
    <submittedName>
        <fullName evidence="3">PIG-L family deacetylase</fullName>
    </submittedName>
</protein>
<keyword evidence="4" id="KW-1185">Reference proteome</keyword>
<name>A0A849BK46_9ACTN</name>
<dbReference type="PANTHER" id="PTHR12993:SF28">
    <property type="entry name" value="LMBE FAMILY PROTEIN"/>
    <property type="match status" value="1"/>
</dbReference>
<reference evidence="3 4" key="1">
    <citation type="submission" date="2020-05" db="EMBL/GenBank/DDBJ databases">
        <title>MicrobeNet Type strains.</title>
        <authorList>
            <person name="Nicholson A.C."/>
        </authorList>
    </citation>
    <scope>NUCLEOTIDE SEQUENCE [LARGE SCALE GENOMIC DNA]</scope>
    <source>
        <strain evidence="3 4">JCM 14547</strain>
    </source>
</reference>
<dbReference type="InterPro" id="IPR003737">
    <property type="entry name" value="GlcNAc_PI_deacetylase-related"/>
</dbReference>
<dbReference type="PANTHER" id="PTHR12993">
    <property type="entry name" value="N-ACETYLGLUCOSAMINYL-PHOSPHATIDYLINOSITOL DE-N-ACETYLASE-RELATED"/>
    <property type="match status" value="1"/>
</dbReference>
<feature type="region of interest" description="Disordered" evidence="2">
    <location>
        <begin position="1"/>
        <end position="44"/>
    </location>
</feature>
<dbReference type="Proteomes" id="UP000555552">
    <property type="component" value="Unassembled WGS sequence"/>
</dbReference>
<dbReference type="AlphaFoldDB" id="A0A849BK46"/>
<dbReference type="SUPFAM" id="SSF102588">
    <property type="entry name" value="LmbE-like"/>
    <property type="match status" value="1"/>
</dbReference>
<evidence type="ECO:0000256" key="2">
    <source>
        <dbReference type="SAM" id="MobiDB-lite"/>
    </source>
</evidence>
<gene>
    <name evidence="3" type="ORF">HLB09_10805</name>
</gene>
<organism evidence="3 4">
    <name type="scientific">Pseudokineococcus marinus</name>
    <dbReference type="NCBI Taxonomy" id="351215"/>
    <lineage>
        <taxon>Bacteria</taxon>
        <taxon>Bacillati</taxon>
        <taxon>Actinomycetota</taxon>
        <taxon>Actinomycetes</taxon>
        <taxon>Kineosporiales</taxon>
        <taxon>Kineosporiaceae</taxon>
        <taxon>Pseudokineococcus</taxon>
    </lineage>
</organism>